<reference evidence="4" key="2">
    <citation type="submission" date="2025-08" db="UniProtKB">
        <authorList>
            <consortium name="Ensembl"/>
        </authorList>
    </citation>
    <scope>IDENTIFICATION</scope>
</reference>
<protein>
    <submittedName>
        <fullName evidence="4">MAGE family member A10</fullName>
    </submittedName>
</protein>
<dbReference type="GO" id="GO:0000122">
    <property type="term" value="P:negative regulation of transcription by RNA polymerase II"/>
    <property type="evidence" value="ECO:0007669"/>
    <property type="project" value="TreeGrafter"/>
</dbReference>
<reference evidence="4 5" key="1">
    <citation type="submission" date="2014-03" db="EMBL/GenBank/DDBJ databases">
        <authorList>
            <person name="Warren W."/>
            <person name="Wilson R.K."/>
        </authorList>
    </citation>
    <scope>NUCLEOTIDE SEQUENCE</scope>
</reference>
<dbReference type="STRING" id="60711.ENSCSAP00000003294"/>
<dbReference type="Gene3D" id="1.10.10.1200">
    <property type="entry name" value="MAGE homology domain, winged helix WH1 motif"/>
    <property type="match status" value="1"/>
</dbReference>
<dbReference type="Pfam" id="PF12440">
    <property type="entry name" value="MAGE_N"/>
    <property type="match status" value="1"/>
</dbReference>
<dbReference type="GeneTree" id="ENSGT00940000154972"/>
<gene>
    <name evidence="4" type="primary">MAGEA10</name>
</gene>
<dbReference type="SMART" id="SM01392">
    <property type="entry name" value="MAGE_N"/>
    <property type="match status" value="1"/>
</dbReference>
<dbReference type="Proteomes" id="UP000029965">
    <property type="component" value="Chromosome X"/>
</dbReference>
<dbReference type="PANTHER" id="PTHR11736">
    <property type="entry name" value="MELANOMA-ASSOCIATED ANTIGEN MAGE ANTIGEN"/>
    <property type="match status" value="1"/>
</dbReference>
<keyword evidence="1" id="KW-0825">Tumor antigen</keyword>
<feature type="region of interest" description="Disordered" evidence="2">
    <location>
        <begin position="1"/>
        <end position="20"/>
    </location>
</feature>
<dbReference type="Pfam" id="PF01454">
    <property type="entry name" value="MAGE"/>
    <property type="match status" value="1"/>
</dbReference>
<dbReference type="EMBL" id="AQIB01151552">
    <property type="status" value="NOT_ANNOTATED_CDS"/>
    <property type="molecule type" value="Genomic_DNA"/>
</dbReference>
<dbReference type="InterPro" id="IPR041899">
    <property type="entry name" value="MAGE_WH2"/>
</dbReference>
<feature type="compositionally biased region" description="Basic and acidic residues" evidence="2">
    <location>
        <begin position="1"/>
        <end position="11"/>
    </location>
</feature>
<evidence type="ECO:0000259" key="3">
    <source>
        <dbReference type="PROSITE" id="PS50838"/>
    </source>
</evidence>
<feature type="compositionally biased region" description="Polar residues" evidence="2">
    <location>
        <begin position="163"/>
        <end position="174"/>
    </location>
</feature>
<dbReference type="GO" id="GO:0042826">
    <property type="term" value="F:histone deacetylase binding"/>
    <property type="evidence" value="ECO:0007669"/>
    <property type="project" value="TreeGrafter"/>
</dbReference>
<dbReference type="Gene3D" id="1.10.10.1210">
    <property type="entry name" value="MAGE homology domain, winged helix WH2 motif"/>
    <property type="match status" value="1"/>
</dbReference>
<evidence type="ECO:0000256" key="2">
    <source>
        <dbReference type="SAM" id="MobiDB-lite"/>
    </source>
</evidence>
<dbReference type="PROSITE" id="PS50838">
    <property type="entry name" value="MAGE"/>
    <property type="match status" value="1"/>
</dbReference>
<feature type="region of interest" description="Disordered" evidence="2">
    <location>
        <begin position="107"/>
        <end position="210"/>
    </location>
</feature>
<dbReference type="FunFam" id="1.10.10.1210:FF:000001">
    <property type="entry name" value="melanoma-associated antigen D1"/>
    <property type="match status" value="1"/>
</dbReference>
<sequence length="419" mass="46879">KGRKKREDSRDLGVQISGDLSPGRFQRVTEVNTGSPSFLQTQHSESQDLTRVQVIRGQRDQEVKSCGTPQSSTEREDRLWVPIAQLLPTLPPATLIRVIMPRAPKRQRCMPEEDLQSQSETQGLEGAQAPPAVEEDASSSTSTSLPSTPEEVSADEGTPNPPQSAQVACSSPSVIASLPLDQSDEGFGSQKEESPSTLQALPDNESLPRSEIDEKVTDLVEFLLFKYQTKEPITKAEILESVIKNYEEHFPVMFSEASECMLLVFGIDVKELDPTGDSFVLVTSLGLTYDGMLSDVQSMPKTGILILILSIIFIEGYCTPEEVIWEALNMMGLYDGMEHFIYGEPRKLLTQDWVQENYLEYRQVPGSDPARYEFLWGPRAHAEIRKMSLLKFLAKVNGSDPRSFPLWYEEALKDEEERA</sequence>
<dbReference type="InterPro" id="IPR002190">
    <property type="entry name" value="MHD_dom"/>
</dbReference>
<evidence type="ECO:0000313" key="4">
    <source>
        <dbReference type="Ensembl" id="ENSCSAP00000003294.1"/>
    </source>
</evidence>
<reference evidence="4" key="3">
    <citation type="submission" date="2025-09" db="UniProtKB">
        <authorList>
            <consortium name="Ensembl"/>
        </authorList>
    </citation>
    <scope>IDENTIFICATION</scope>
</reference>
<proteinExistence type="predicted"/>
<dbReference type="InterPro" id="IPR037445">
    <property type="entry name" value="MAGE"/>
</dbReference>
<accession>A0A0D9R3V5</accession>
<name>A0A0D9R3V5_CHLSB</name>
<dbReference type="Ensembl" id="ENSCSAT00000005058.1">
    <property type="protein sequence ID" value="ENSCSAP00000003294.1"/>
    <property type="gene ID" value="ENSCSAG00000007019.1"/>
</dbReference>
<feature type="compositionally biased region" description="Low complexity" evidence="2">
    <location>
        <begin position="138"/>
        <end position="149"/>
    </location>
</feature>
<dbReference type="GO" id="GO:0005654">
    <property type="term" value="C:nucleoplasm"/>
    <property type="evidence" value="ECO:0007669"/>
    <property type="project" value="Ensembl"/>
</dbReference>
<dbReference type="eggNOG" id="KOG4562">
    <property type="taxonomic scope" value="Eukaryota"/>
</dbReference>
<evidence type="ECO:0000313" key="5">
    <source>
        <dbReference type="Proteomes" id="UP000029965"/>
    </source>
</evidence>
<keyword evidence="5" id="KW-1185">Reference proteome</keyword>
<evidence type="ECO:0000256" key="1">
    <source>
        <dbReference type="ARBA" id="ARBA00084104"/>
    </source>
</evidence>
<dbReference type="AlphaFoldDB" id="A0A0D9R3V5"/>
<dbReference type="GO" id="GO:0005829">
    <property type="term" value="C:cytosol"/>
    <property type="evidence" value="ECO:0007669"/>
    <property type="project" value="Ensembl"/>
</dbReference>
<dbReference type="InterPro" id="IPR041898">
    <property type="entry name" value="MAGE_WH1"/>
</dbReference>
<organism evidence="4 5">
    <name type="scientific">Chlorocebus sabaeus</name>
    <name type="common">Green monkey</name>
    <name type="synonym">Simia sabaea</name>
    <dbReference type="NCBI Taxonomy" id="60711"/>
    <lineage>
        <taxon>Eukaryota</taxon>
        <taxon>Metazoa</taxon>
        <taxon>Chordata</taxon>
        <taxon>Craniata</taxon>
        <taxon>Vertebrata</taxon>
        <taxon>Euteleostomi</taxon>
        <taxon>Mammalia</taxon>
        <taxon>Eutheria</taxon>
        <taxon>Euarchontoglires</taxon>
        <taxon>Primates</taxon>
        <taxon>Haplorrhini</taxon>
        <taxon>Catarrhini</taxon>
        <taxon>Cercopithecidae</taxon>
        <taxon>Cercopithecinae</taxon>
        <taxon>Chlorocebus</taxon>
    </lineage>
</organism>
<dbReference type="FunFam" id="1.10.10.1200:FF:000002">
    <property type="entry name" value="MAGE family member A11"/>
    <property type="match status" value="1"/>
</dbReference>
<dbReference type="InterPro" id="IPR021072">
    <property type="entry name" value="MAGE_N"/>
</dbReference>
<dbReference type="PANTHER" id="PTHR11736:SF153">
    <property type="entry name" value="MELANOMA-ASSOCIATED ANTIGEN 10"/>
    <property type="match status" value="1"/>
</dbReference>
<dbReference type="OMA" id="DGMEHFI"/>
<feature type="domain" description="MAGE" evidence="3">
    <location>
        <begin position="212"/>
        <end position="411"/>
    </location>
</feature>
<dbReference type="SMART" id="SM01373">
    <property type="entry name" value="MAGE"/>
    <property type="match status" value="1"/>
</dbReference>